<dbReference type="Pfam" id="PF21588">
    <property type="entry name" value="AP5B1_middle"/>
    <property type="match status" value="1"/>
</dbReference>
<organism evidence="3 4">
    <name type="scientific">Genlisea aurea</name>
    <dbReference type="NCBI Taxonomy" id="192259"/>
    <lineage>
        <taxon>Eukaryota</taxon>
        <taxon>Viridiplantae</taxon>
        <taxon>Streptophyta</taxon>
        <taxon>Embryophyta</taxon>
        <taxon>Tracheophyta</taxon>
        <taxon>Spermatophyta</taxon>
        <taxon>Magnoliopsida</taxon>
        <taxon>eudicotyledons</taxon>
        <taxon>Gunneridae</taxon>
        <taxon>Pentapetalae</taxon>
        <taxon>asterids</taxon>
        <taxon>lamiids</taxon>
        <taxon>Lamiales</taxon>
        <taxon>Lentibulariaceae</taxon>
        <taxon>Genlisea</taxon>
    </lineage>
</organism>
<dbReference type="InterPro" id="IPR038741">
    <property type="entry name" value="AP5B1"/>
</dbReference>
<dbReference type="SUPFAM" id="SSF48371">
    <property type="entry name" value="ARM repeat"/>
    <property type="match status" value="2"/>
</dbReference>
<accession>S8CVI4</accession>
<feature type="region of interest" description="Disordered" evidence="1">
    <location>
        <begin position="712"/>
        <end position="733"/>
    </location>
</feature>
<gene>
    <name evidence="3" type="ORF">M569_03391</name>
</gene>
<name>S8CVI4_9LAMI</name>
<feature type="compositionally biased region" description="Acidic residues" evidence="1">
    <location>
        <begin position="715"/>
        <end position="730"/>
    </location>
</feature>
<sequence length="1036" mass="114423">MAGNLAPPKPLSPSDWEALIDYYYNLGGGAAAGIHRWTGGVSVLELGIPAVLRKDFPPQLKLQILLLLEQYALDDPSQPPLARLVDALLGVIQSPNDPFAFKEQFLISATSIFITTVSGKKLSPAAGGGLPPLSNLVELLLTIINRPNHSVDRHTRGIACECLRQLELAFPCLLSEIAPHLWSLCQSERTHVYQWYVLLLLTAIGNIVRLKPGDSPATSIANAKSPLIPFDLPAYLIDGIGSTLSWKANESSYKELRRVVAFLLDSPQYLTSFGLLEFMAAIVPIAQELQLQASMLRVQFSWLLCTTDPLLCHAFLVLHSEFPESFEGQEFQVASRLLISSKEPQRHLIYRLLGVHWLLGLFRRMVSIDETKKRGIVEMSSGFYPEIYDPLSLKALKLDALAYCSNLLYNSGDASLEVKLFEVGLVSVSAFKWLPPWSSETAVAFRTFHKFMIFRSQHGGVGAAASFDATLIASDMFRTLKNMLVDCTLESPGLVPVVASSIDRLSGCDQHRWLGEHLLETLDTCLLPKLKRDDYRIGHYFPIFERMSRSDGVSPNGLLKLLSRYVIFLVQRHGPETGLKSWRHAAKILGICRTMLKHRRSSSLFAGLSQLLASMCLYFPDLEIRDNSRYYLRMLVCIPGKKLKRILSEGEDPSSISNHPSSVSNLRRSSLGGNMASLVHVERATPLLVKQSWSLSLPNLGTDYFRGIRDRESTTTEEEEEEEKDSDLDDAGSQAVAKETTLLRVMDARVSEMVRILRRHFSLIPDYRHMPGLKIGIRCSFRFDSELFVSGASPPAEEVDLADGLDKLPALYATVLTFTSAEPYGSIPSFRIPFLLGTPPRARAVDDPSAIVPAGGNGKSEYEKKNFTAPVFIELEPREPMPGLVNVCIDSNADDGKIIQGQLRSVSVGIEDMFLRAMIPDGVSGDAHGRYVYHLFNALWEACETSSGAGREAYLLKGGKGVAAVAGTRSVKLIETPFPFAVEAVERHLAPFVAGVIGEPLAGIVKSREAIRDTTDALAAIDDLKQIPEEHNKSSH</sequence>
<evidence type="ECO:0000313" key="4">
    <source>
        <dbReference type="Proteomes" id="UP000015453"/>
    </source>
</evidence>
<protein>
    <recommendedName>
        <fullName evidence="2">AP5B1 middle domain-containing protein</fullName>
    </recommendedName>
</protein>
<dbReference type="Proteomes" id="UP000015453">
    <property type="component" value="Unassembled WGS sequence"/>
</dbReference>
<dbReference type="EMBL" id="AUSU01001290">
    <property type="protein sequence ID" value="EPS71364.1"/>
    <property type="molecule type" value="Genomic_DNA"/>
</dbReference>
<dbReference type="GO" id="GO:0030119">
    <property type="term" value="C:AP-type membrane coat adaptor complex"/>
    <property type="evidence" value="ECO:0007669"/>
    <property type="project" value="TreeGrafter"/>
</dbReference>
<proteinExistence type="predicted"/>
<feature type="domain" description="AP5B1 middle" evidence="2">
    <location>
        <begin position="253"/>
        <end position="643"/>
    </location>
</feature>
<reference evidence="3 4" key="1">
    <citation type="journal article" date="2013" name="BMC Genomics">
        <title>The miniature genome of a carnivorous plant Genlisea aurea contains a low number of genes and short non-coding sequences.</title>
        <authorList>
            <person name="Leushkin E.V."/>
            <person name="Sutormin R.A."/>
            <person name="Nabieva E.R."/>
            <person name="Penin A.A."/>
            <person name="Kondrashov A.S."/>
            <person name="Logacheva M.D."/>
        </authorList>
    </citation>
    <scope>NUCLEOTIDE SEQUENCE [LARGE SCALE GENOMIC DNA]</scope>
</reference>
<dbReference type="PANTHER" id="PTHR34033:SF1">
    <property type="entry name" value="AP-5 COMPLEX SUBUNIT BETA-1"/>
    <property type="match status" value="1"/>
</dbReference>
<dbReference type="InterPro" id="IPR048979">
    <property type="entry name" value="AP5B1_middle"/>
</dbReference>
<evidence type="ECO:0000313" key="3">
    <source>
        <dbReference type="EMBL" id="EPS71364.1"/>
    </source>
</evidence>
<dbReference type="OrthoDB" id="646197at2759"/>
<keyword evidence="4" id="KW-1185">Reference proteome</keyword>
<dbReference type="AlphaFoldDB" id="S8CVI4"/>
<comment type="caution">
    <text evidence="3">The sequence shown here is derived from an EMBL/GenBank/DDBJ whole genome shotgun (WGS) entry which is preliminary data.</text>
</comment>
<evidence type="ECO:0000259" key="2">
    <source>
        <dbReference type="Pfam" id="PF21588"/>
    </source>
</evidence>
<dbReference type="GO" id="GO:0016197">
    <property type="term" value="P:endosomal transport"/>
    <property type="evidence" value="ECO:0007669"/>
    <property type="project" value="InterPro"/>
</dbReference>
<dbReference type="InterPro" id="IPR016024">
    <property type="entry name" value="ARM-type_fold"/>
</dbReference>
<dbReference type="PANTHER" id="PTHR34033">
    <property type="entry name" value="AP-5 COMPLEX SUBUNIT BETA-1"/>
    <property type="match status" value="1"/>
</dbReference>
<evidence type="ECO:0000256" key="1">
    <source>
        <dbReference type="SAM" id="MobiDB-lite"/>
    </source>
</evidence>